<accession>A0ABD1H1J6</accession>
<dbReference type="Pfam" id="PF00560">
    <property type="entry name" value="LRR_1"/>
    <property type="match status" value="1"/>
</dbReference>
<dbReference type="Gene3D" id="3.30.200.20">
    <property type="entry name" value="Phosphorylase Kinase, domain 1"/>
    <property type="match status" value="1"/>
</dbReference>
<evidence type="ECO:0000256" key="1">
    <source>
        <dbReference type="ARBA" id="ARBA00004370"/>
    </source>
</evidence>
<name>A0ABD1H1J6_SALDI</name>
<evidence type="ECO:0000313" key="13">
    <source>
        <dbReference type="Proteomes" id="UP001567538"/>
    </source>
</evidence>
<dbReference type="AlphaFoldDB" id="A0ABD1H1J6"/>
<evidence type="ECO:0000256" key="10">
    <source>
        <dbReference type="SAM" id="SignalP"/>
    </source>
</evidence>
<dbReference type="EMBL" id="JBEAFC010000007">
    <property type="protein sequence ID" value="KAL1550282.1"/>
    <property type="molecule type" value="Genomic_DNA"/>
</dbReference>
<protein>
    <submittedName>
        <fullName evidence="12">Non-specific serine/threonine protein kinase</fullName>
        <ecNumber evidence="12">2.7.11.1</ecNumber>
    </submittedName>
</protein>
<reference evidence="12 13" key="1">
    <citation type="submission" date="2024-06" db="EMBL/GenBank/DDBJ databases">
        <title>A chromosome level genome sequence of Diviner's sage (Salvia divinorum).</title>
        <authorList>
            <person name="Ford S.A."/>
            <person name="Ro D.-K."/>
            <person name="Ness R.W."/>
            <person name="Phillips M.A."/>
        </authorList>
    </citation>
    <scope>NUCLEOTIDE SEQUENCE [LARGE SCALE GENOMIC DNA]</scope>
    <source>
        <strain evidence="12">SAF-2024a</strain>
        <tissue evidence="12">Leaf</tissue>
    </source>
</reference>
<keyword evidence="12" id="KW-0808">Transferase</keyword>
<dbReference type="PANTHER" id="PTHR48007:SF64">
    <property type="entry name" value="POLLEN RECEPTOR-LIKE KINASE 1"/>
    <property type="match status" value="1"/>
</dbReference>
<evidence type="ECO:0000313" key="12">
    <source>
        <dbReference type="EMBL" id="KAL1550282.1"/>
    </source>
</evidence>
<proteinExistence type="predicted"/>
<dbReference type="SUPFAM" id="SSF52058">
    <property type="entry name" value="L domain-like"/>
    <property type="match status" value="1"/>
</dbReference>
<feature type="transmembrane region" description="Helical" evidence="9">
    <location>
        <begin position="273"/>
        <end position="295"/>
    </location>
</feature>
<feature type="chain" id="PRO_5044865986" evidence="10">
    <location>
        <begin position="38"/>
        <end position="638"/>
    </location>
</feature>
<dbReference type="Pfam" id="PF08263">
    <property type="entry name" value="LRRNT_2"/>
    <property type="match status" value="1"/>
</dbReference>
<keyword evidence="12" id="KW-0418">Kinase</keyword>
<gene>
    <name evidence="12" type="ORF">AAHA92_18264</name>
</gene>
<dbReference type="SUPFAM" id="SSF56112">
    <property type="entry name" value="Protein kinase-like (PK-like)"/>
    <property type="match status" value="1"/>
</dbReference>
<evidence type="ECO:0000256" key="9">
    <source>
        <dbReference type="SAM" id="Phobius"/>
    </source>
</evidence>
<evidence type="ECO:0000256" key="4">
    <source>
        <dbReference type="ARBA" id="ARBA00022737"/>
    </source>
</evidence>
<evidence type="ECO:0000256" key="3">
    <source>
        <dbReference type="ARBA" id="ARBA00022692"/>
    </source>
</evidence>
<keyword evidence="8 9" id="KW-0472">Membrane</keyword>
<evidence type="ECO:0000259" key="11">
    <source>
        <dbReference type="PROSITE" id="PS50011"/>
    </source>
</evidence>
<evidence type="ECO:0000256" key="5">
    <source>
        <dbReference type="ARBA" id="ARBA00022741"/>
    </source>
</evidence>
<dbReference type="InterPro" id="IPR046959">
    <property type="entry name" value="PRK1-6/SRF4-like"/>
</dbReference>
<dbReference type="InterPro" id="IPR000719">
    <property type="entry name" value="Prot_kinase_dom"/>
</dbReference>
<sequence length="638" mass="70108">MNNAQDGRCILWRRGHVMSVVAATMAALVVAPSPVSGQENAAGALLKFKTALVNADPALGDWNPSTEPCTGNTGNWAGVLCYNGYVWGLQLDSMHLQGQIDVDALSVLQSLRTLSLTDNSFQGPMPDWRKVPTLTSLYLSDNQFSGQIPDDAFSGIDSLKKVYLSDNKFSGPIPSSLASPRMVELGLDNNQFSGGIPPFSAGNIRVFNVSGNKLKGPIPPSLRKLDPSSFKGNSALCEGPSCEPPPDMEPNIHPLALTKDVPSSRRGLSPATIAIIIISGLLALILILLLLLLCLRWSLDDDVETPRMVMMRSEMVSPYSERRSPMTLGASPQQQATKLSFVRDNRHKFDLQDLMRASAEVLGSGSFGASYKAVLVDGEALVVKRFKQMTNLTKDDFHDHMKRLGRLKHPNLLPLVAYLYRKEEKLLVFDFVTNNSLGKHLHDDGKRPEEWPKPLNWLCRLKAIKGTVRGLAYLHAELPALDAPHGHLKSSNVLLDNNYNALLMDYTLSPVVNPAQVSQALVAYKCPEYALSGRMSRKSDVWCLGILILETLTGKAVDKQLGQGRQYGAELARWVKGIVEEANAKGAVGVFDKDMEVSAEAETEMEKLLQIGIRCCQEELDKRLDLAEAVKRIEQLQE</sequence>
<keyword evidence="13" id="KW-1185">Reference proteome</keyword>
<dbReference type="InterPro" id="IPR001611">
    <property type="entry name" value="Leu-rich_rpt"/>
</dbReference>
<dbReference type="Proteomes" id="UP001567538">
    <property type="component" value="Unassembled WGS sequence"/>
</dbReference>
<dbReference type="Gene3D" id="1.10.510.10">
    <property type="entry name" value="Transferase(Phosphotransferase) domain 1"/>
    <property type="match status" value="1"/>
</dbReference>
<keyword evidence="10" id="KW-0732">Signal</keyword>
<dbReference type="GO" id="GO:0016020">
    <property type="term" value="C:membrane"/>
    <property type="evidence" value="ECO:0007669"/>
    <property type="project" value="UniProtKB-SubCell"/>
</dbReference>
<comment type="subcellular location">
    <subcellularLocation>
        <location evidence="1">Membrane</location>
    </subcellularLocation>
</comment>
<comment type="caution">
    <text evidence="12">The sequence shown here is derived from an EMBL/GenBank/DDBJ whole genome shotgun (WGS) entry which is preliminary data.</text>
</comment>
<keyword evidence="3 9" id="KW-0812">Transmembrane</keyword>
<evidence type="ECO:0000256" key="6">
    <source>
        <dbReference type="ARBA" id="ARBA00022840"/>
    </source>
</evidence>
<dbReference type="Pfam" id="PF00069">
    <property type="entry name" value="Pkinase"/>
    <property type="match status" value="1"/>
</dbReference>
<dbReference type="GO" id="GO:0005524">
    <property type="term" value="F:ATP binding"/>
    <property type="evidence" value="ECO:0007669"/>
    <property type="project" value="UniProtKB-KW"/>
</dbReference>
<keyword evidence="6" id="KW-0067">ATP-binding</keyword>
<keyword evidence="7 9" id="KW-1133">Transmembrane helix</keyword>
<keyword evidence="4" id="KW-0677">Repeat</keyword>
<evidence type="ECO:0000256" key="8">
    <source>
        <dbReference type="ARBA" id="ARBA00023136"/>
    </source>
</evidence>
<keyword evidence="2" id="KW-0433">Leucine-rich repeat</keyword>
<organism evidence="12 13">
    <name type="scientific">Salvia divinorum</name>
    <name type="common">Maria pastora</name>
    <name type="synonym">Diviner's sage</name>
    <dbReference type="NCBI Taxonomy" id="28513"/>
    <lineage>
        <taxon>Eukaryota</taxon>
        <taxon>Viridiplantae</taxon>
        <taxon>Streptophyta</taxon>
        <taxon>Embryophyta</taxon>
        <taxon>Tracheophyta</taxon>
        <taxon>Spermatophyta</taxon>
        <taxon>Magnoliopsida</taxon>
        <taxon>eudicotyledons</taxon>
        <taxon>Gunneridae</taxon>
        <taxon>Pentapetalae</taxon>
        <taxon>asterids</taxon>
        <taxon>lamiids</taxon>
        <taxon>Lamiales</taxon>
        <taxon>Lamiaceae</taxon>
        <taxon>Nepetoideae</taxon>
        <taxon>Mentheae</taxon>
        <taxon>Salviinae</taxon>
        <taxon>Salvia</taxon>
        <taxon>Salvia subgen. Calosphace</taxon>
    </lineage>
</organism>
<dbReference type="PROSITE" id="PS50011">
    <property type="entry name" value="PROTEIN_KINASE_DOM"/>
    <property type="match status" value="1"/>
</dbReference>
<feature type="signal peptide" evidence="10">
    <location>
        <begin position="1"/>
        <end position="37"/>
    </location>
</feature>
<keyword evidence="12" id="KW-0723">Serine/threonine-protein kinase</keyword>
<dbReference type="InterPro" id="IPR032675">
    <property type="entry name" value="LRR_dom_sf"/>
</dbReference>
<dbReference type="Gene3D" id="3.80.10.10">
    <property type="entry name" value="Ribonuclease Inhibitor"/>
    <property type="match status" value="2"/>
</dbReference>
<evidence type="ECO:0000256" key="7">
    <source>
        <dbReference type="ARBA" id="ARBA00022989"/>
    </source>
</evidence>
<evidence type="ECO:0000256" key="2">
    <source>
        <dbReference type="ARBA" id="ARBA00022614"/>
    </source>
</evidence>
<feature type="domain" description="Protein kinase" evidence="11">
    <location>
        <begin position="356"/>
        <end position="638"/>
    </location>
</feature>
<dbReference type="Pfam" id="PF13855">
    <property type="entry name" value="LRR_8"/>
    <property type="match status" value="1"/>
</dbReference>
<dbReference type="PANTHER" id="PTHR48007">
    <property type="entry name" value="LEUCINE-RICH REPEAT RECEPTOR-LIKE PROTEIN KINASE PXC1"/>
    <property type="match status" value="1"/>
</dbReference>
<keyword evidence="5" id="KW-0547">Nucleotide-binding</keyword>
<dbReference type="InterPro" id="IPR011009">
    <property type="entry name" value="Kinase-like_dom_sf"/>
</dbReference>
<dbReference type="GO" id="GO:0004674">
    <property type="term" value="F:protein serine/threonine kinase activity"/>
    <property type="evidence" value="ECO:0007669"/>
    <property type="project" value="UniProtKB-KW"/>
</dbReference>
<dbReference type="EC" id="2.7.11.1" evidence="12"/>
<dbReference type="FunFam" id="3.30.200.20:FF:000307">
    <property type="entry name" value="pollen receptor-like kinase 1"/>
    <property type="match status" value="1"/>
</dbReference>
<dbReference type="InterPro" id="IPR013210">
    <property type="entry name" value="LRR_N_plant-typ"/>
</dbReference>